<dbReference type="Proteomes" id="UP001054902">
    <property type="component" value="Unassembled WGS sequence"/>
</dbReference>
<evidence type="ECO:0000313" key="1">
    <source>
        <dbReference type="EMBL" id="GFH44749.1"/>
    </source>
</evidence>
<proteinExistence type="predicted"/>
<evidence type="ECO:0000313" key="2">
    <source>
        <dbReference type="Proteomes" id="UP001054902"/>
    </source>
</evidence>
<reference evidence="1 2" key="1">
    <citation type="journal article" date="2021" name="Sci. Rep.">
        <title>The genome of the diatom Chaetoceros tenuissimus carries an ancient integrated fragment of an extant virus.</title>
        <authorList>
            <person name="Hongo Y."/>
            <person name="Kimura K."/>
            <person name="Takaki Y."/>
            <person name="Yoshida Y."/>
            <person name="Baba S."/>
            <person name="Kobayashi G."/>
            <person name="Nagasaki K."/>
            <person name="Hano T."/>
            <person name="Tomaru Y."/>
        </authorList>
    </citation>
    <scope>NUCLEOTIDE SEQUENCE [LARGE SCALE GENOMIC DNA]</scope>
    <source>
        <strain evidence="1 2">NIES-3715</strain>
    </source>
</reference>
<keyword evidence="2" id="KW-1185">Reference proteome</keyword>
<comment type="caution">
    <text evidence="1">The sequence shown here is derived from an EMBL/GenBank/DDBJ whole genome shotgun (WGS) entry which is preliminary data.</text>
</comment>
<gene>
    <name evidence="1" type="ORF">CTEN210_01223</name>
</gene>
<accession>A0AAD3GZW0</accession>
<protein>
    <submittedName>
        <fullName evidence="1">Uncharacterized protein</fullName>
    </submittedName>
</protein>
<dbReference type="AlphaFoldDB" id="A0AAD3GZW0"/>
<organism evidence="1 2">
    <name type="scientific">Chaetoceros tenuissimus</name>
    <dbReference type="NCBI Taxonomy" id="426638"/>
    <lineage>
        <taxon>Eukaryota</taxon>
        <taxon>Sar</taxon>
        <taxon>Stramenopiles</taxon>
        <taxon>Ochrophyta</taxon>
        <taxon>Bacillariophyta</taxon>
        <taxon>Coscinodiscophyceae</taxon>
        <taxon>Chaetocerotophycidae</taxon>
        <taxon>Chaetocerotales</taxon>
        <taxon>Chaetocerotaceae</taxon>
        <taxon>Chaetoceros</taxon>
    </lineage>
</organism>
<sequence>MTTRDDEINAAMPKVQPELASKYVSYPMKRQVWLSIDGQIDGNVPAFIPHKKDPNFPKPPLKEDYVWGTGPRGFGYYHILCREAYKILYHRVNGMRAIGAPGQGCCCASPPPPSDGGQKPTAKEIDDVKDVMYNRSIASRPDDFLAQKEAIDAARGVAQAHYHQDQNIQLAVMVGMNLPFSSTNTAGLDMPGTTMANSYY</sequence>
<name>A0AAD3GZW0_9STRA</name>
<dbReference type="EMBL" id="BLLK01000020">
    <property type="protein sequence ID" value="GFH44749.1"/>
    <property type="molecule type" value="Genomic_DNA"/>
</dbReference>